<organism evidence="1 2">
    <name type="scientific">Candidatus Desulfaltia bathyphila</name>
    <dbReference type="NCBI Taxonomy" id="2841697"/>
    <lineage>
        <taxon>Bacteria</taxon>
        <taxon>Pseudomonadati</taxon>
        <taxon>Thermodesulfobacteriota</taxon>
        <taxon>Desulfobacteria</taxon>
        <taxon>Desulfobacterales</taxon>
        <taxon>Desulfobacterales incertae sedis</taxon>
        <taxon>Candidatus Desulfaltia</taxon>
    </lineage>
</organism>
<comment type="caution">
    <text evidence="1">The sequence shown here is derived from an EMBL/GenBank/DDBJ whole genome shotgun (WGS) entry which is preliminary data.</text>
</comment>
<sequence length="261" mass="29142">MNVTFDTNVWRIVASPQTFPREQSLSSFNTIIDSIRNDLLLGCLSETVFTLEAIQKADRRRFFSEYYPEIKTSVTEGKDGSIGLSFSIGPDPSALSGNNPYLAKHLQDALLLGSKLMRCPRFSGMVNSDLKHQWFINLDEKTHERANKFGAISREIESRGCGMSDMKQIGKRYAPPNKPWIEGLKIAPDNEDVAIVKAVAEWADGDAIAVHYAHGNDFFCTRDKAKSAGVSSILSENNREWLESSYDIKFVSPEDLANILA</sequence>
<name>A0A8J6N6E1_9BACT</name>
<accession>A0A8J6N6E1</accession>
<evidence type="ECO:0000313" key="1">
    <source>
        <dbReference type="EMBL" id="MBC8199357.1"/>
    </source>
</evidence>
<reference evidence="1 2" key="1">
    <citation type="submission" date="2020-08" db="EMBL/GenBank/DDBJ databases">
        <title>Bridging the membrane lipid divide: bacteria of the FCB group superphylum have the potential to synthesize archaeal ether lipids.</title>
        <authorList>
            <person name="Villanueva L."/>
            <person name="Von Meijenfeldt F.A.B."/>
            <person name="Westbye A.B."/>
            <person name="Yadav S."/>
            <person name="Hopmans E.C."/>
            <person name="Dutilh B.E."/>
            <person name="Sinninghe Damste J.S."/>
        </authorList>
    </citation>
    <scope>NUCLEOTIDE SEQUENCE [LARGE SCALE GENOMIC DNA]</scope>
    <source>
        <strain evidence="1">NIOZ-UU82</strain>
    </source>
</reference>
<protein>
    <submittedName>
        <fullName evidence="1">Uncharacterized protein</fullName>
    </submittedName>
</protein>
<dbReference type="EMBL" id="JACNLL010000047">
    <property type="protein sequence ID" value="MBC8199357.1"/>
    <property type="molecule type" value="Genomic_DNA"/>
</dbReference>
<gene>
    <name evidence="1" type="ORF">H8E80_04835</name>
</gene>
<evidence type="ECO:0000313" key="2">
    <source>
        <dbReference type="Proteomes" id="UP000603545"/>
    </source>
</evidence>
<dbReference type="Proteomes" id="UP000603545">
    <property type="component" value="Unassembled WGS sequence"/>
</dbReference>
<proteinExistence type="predicted"/>
<dbReference type="AlphaFoldDB" id="A0A8J6N6E1"/>